<dbReference type="PANTHER" id="PTHR45339">
    <property type="entry name" value="HYBRID SIGNAL TRANSDUCTION HISTIDINE KINASE J"/>
    <property type="match status" value="1"/>
</dbReference>
<dbReference type="PANTHER" id="PTHR45339:SF1">
    <property type="entry name" value="HYBRID SIGNAL TRANSDUCTION HISTIDINE KINASE J"/>
    <property type="match status" value="1"/>
</dbReference>
<evidence type="ECO:0000259" key="4">
    <source>
        <dbReference type="PROSITE" id="PS50110"/>
    </source>
</evidence>
<dbReference type="RefSeq" id="WP_273614959.1">
    <property type="nucleotide sequence ID" value="NZ_CP117416.1"/>
</dbReference>
<evidence type="ECO:0000313" key="6">
    <source>
        <dbReference type="Proteomes" id="UP001220509"/>
    </source>
</evidence>
<sequence length="126" mass="14540">MKTKNLEILIADDNDINRYVLMEMLRKLGHKVKGAKHGKEAVQLATQYSYDMIFMDLRMPELGGIEAVQQIRSSISEHEKQPYIIACSTDLLNVDLLSESKMNAYISKPLRKRVIEEALSDWEDLR</sequence>
<organism evidence="5 6">
    <name type="scientific">Paenibacillus kyungheensis</name>
    <dbReference type="NCBI Taxonomy" id="1452732"/>
    <lineage>
        <taxon>Bacteria</taxon>
        <taxon>Bacillati</taxon>
        <taxon>Bacillota</taxon>
        <taxon>Bacilli</taxon>
        <taxon>Bacillales</taxon>
        <taxon>Paenibacillaceae</taxon>
        <taxon>Paenibacillus</taxon>
    </lineage>
</organism>
<dbReference type="EMBL" id="CP117416">
    <property type="protein sequence ID" value="WCT56687.1"/>
    <property type="molecule type" value="Genomic_DNA"/>
</dbReference>
<dbReference type="SUPFAM" id="SSF52172">
    <property type="entry name" value="CheY-like"/>
    <property type="match status" value="1"/>
</dbReference>
<name>A0AAX3M353_9BACL</name>
<evidence type="ECO:0000256" key="1">
    <source>
        <dbReference type="ARBA" id="ARBA00022553"/>
    </source>
</evidence>
<dbReference type="AlphaFoldDB" id="A0AAX3M353"/>
<proteinExistence type="predicted"/>
<dbReference type="InterPro" id="IPR011006">
    <property type="entry name" value="CheY-like_superfamily"/>
</dbReference>
<keyword evidence="6" id="KW-1185">Reference proteome</keyword>
<dbReference type="SMART" id="SM00448">
    <property type="entry name" value="REC"/>
    <property type="match status" value="1"/>
</dbReference>
<dbReference type="CDD" id="cd17546">
    <property type="entry name" value="REC_hyHK_CKI1_RcsC-like"/>
    <property type="match status" value="1"/>
</dbReference>
<gene>
    <name evidence="5" type="ORF">PQ456_03965</name>
</gene>
<accession>A0AAX3M353</accession>
<dbReference type="PROSITE" id="PS50110">
    <property type="entry name" value="RESPONSE_REGULATORY"/>
    <property type="match status" value="1"/>
</dbReference>
<keyword evidence="2" id="KW-0902">Two-component regulatory system</keyword>
<feature type="domain" description="Response regulatory" evidence="4">
    <location>
        <begin position="7"/>
        <end position="123"/>
    </location>
</feature>
<evidence type="ECO:0000256" key="3">
    <source>
        <dbReference type="PROSITE-ProRule" id="PRU00169"/>
    </source>
</evidence>
<dbReference type="Proteomes" id="UP001220509">
    <property type="component" value="Chromosome"/>
</dbReference>
<keyword evidence="1 3" id="KW-0597">Phosphoprotein</keyword>
<dbReference type="GO" id="GO:0000160">
    <property type="term" value="P:phosphorelay signal transduction system"/>
    <property type="evidence" value="ECO:0007669"/>
    <property type="project" value="UniProtKB-KW"/>
</dbReference>
<evidence type="ECO:0000313" key="5">
    <source>
        <dbReference type="EMBL" id="WCT56687.1"/>
    </source>
</evidence>
<feature type="modified residue" description="4-aspartylphosphate" evidence="3">
    <location>
        <position position="56"/>
    </location>
</feature>
<reference evidence="5 6" key="1">
    <citation type="submission" date="2023-02" db="EMBL/GenBank/DDBJ databases">
        <title>Genome sequence of Paenibacillus kyungheensis KACC 18744.</title>
        <authorList>
            <person name="Kim S."/>
            <person name="Heo J."/>
            <person name="Kwon S.-W."/>
        </authorList>
    </citation>
    <scope>NUCLEOTIDE SEQUENCE [LARGE SCALE GENOMIC DNA]</scope>
    <source>
        <strain evidence="5 6">KACC 18744</strain>
    </source>
</reference>
<dbReference type="Pfam" id="PF00072">
    <property type="entry name" value="Response_reg"/>
    <property type="match status" value="1"/>
</dbReference>
<dbReference type="Gene3D" id="3.40.50.2300">
    <property type="match status" value="1"/>
</dbReference>
<dbReference type="InterPro" id="IPR001789">
    <property type="entry name" value="Sig_transdc_resp-reg_receiver"/>
</dbReference>
<dbReference type="KEGG" id="pka:PQ456_03965"/>
<protein>
    <submittedName>
        <fullName evidence="5">Response regulator</fullName>
    </submittedName>
</protein>
<evidence type="ECO:0000256" key="2">
    <source>
        <dbReference type="ARBA" id="ARBA00023012"/>
    </source>
</evidence>